<reference evidence="8" key="1">
    <citation type="journal article" date="2016" name="Nat. Genet.">
        <title>A high-quality carrot genome assembly provides new insights into carotenoid accumulation and asterid genome evolution.</title>
        <authorList>
            <person name="Iorizzo M."/>
            <person name="Ellison S."/>
            <person name="Senalik D."/>
            <person name="Zeng P."/>
            <person name="Satapoomin P."/>
            <person name="Huang J."/>
            <person name="Bowman M."/>
            <person name="Iovene M."/>
            <person name="Sanseverino W."/>
            <person name="Cavagnaro P."/>
            <person name="Yildiz M."/>
            <person name="Macko-Podgorni A."/>
            <person name="Moranska E."/>
            <person name="Grzebelus E."/>
            <person name="Grzebelus D."/>
            <person name="Ashrafi H."/>
            <person name="Zheng Z."/>
            <person name="Cheng S."/>
            <person name="Spooner D."/>
            <person name="Van Deynze A."/>
            <person name="Simon P."/>
        </authorList>
    </citation>
    <scope>NUCLEOTIDE SEQUENCE [LARGE SCALE GENOMIC DNA]</scope>
    <source>
        <tissue evidence="8">Leaf</tissue>
    </source>
</reference>
<feature type="transmembrane region" description="Helical" evidence="7">
    <location>
        <begin position="45"/>
        <end position="64"/>
    </location>
</feature>
<comment type="subcellular location">
    <subcellularLocation>
        <location evidence="1">Endomembrane system</location>
        <topology evidence="1">Multi-pass membrane protein</topology>
    </subcellularLocation>
</comment>
<gene>
    <name evidence="8" type="ORF">DCAR_007511</name>
</gene>
<evidence type="ECO:0000313" key="8">
    <source>
        <dbReference type="EMBL" id="KZN06674.1"/>
    </source>
</evidence>
<evidence type="ECO:0000256" key="3">
    <source>
        <dbReference type="ARBA" id="ARBA00023139"/>
    </source>
</evidence>
<feature type="transmembrane region" description="Helical" evidence="7">
    <location>
        <begin position="170"/>
        <end position="193"/>
    </location>
</feature>
<dbReference type="PANTHER" id="PTHR22883:SF43">
    <property type="entry name" value="PALMITOYLTRANSFERASE APP"/>
    <property type="match status" value="1"/>
</dbReference>
<dbReference type="GO" id="GO:0005794">
    <property type="term" value="C:Golgi apparatus"/>
    <property type="evidence" value="ECO:0007669"/>
    <property type="project" value="TreeGrafter"/>
</dbReference>
<evidence type="ECO:0000256" key="1">
    <source>
        <dbReference type="ARBA" id="ARBA00004127"/>
    </source>
</evidence>
<evidence type="ECO:0000256" key="2">
    <source>
        <dbReference type="ARBA" id="ARBA00012210"/>
    </source>
</evidence>
<keyword evidence="7" id="KW-1133">Transmembrane helix</keyword>
<dbReference type="EMBL" id="LNRQ01000002">
    <property type="protein sequence ID" value="KZN06674.1"/>
    <property type="molecule type" value="Genomic_DNA"/>
</dbReference>
<dbReference type="EC" id="2.3.1.225" evidence="2"/>
<feature type="region of interest" description="Disordered" evidence="6">
    <location>
        <begin position="326"/>
        <end position="351"/>
    </location>
</feature>
<sequence>MCVEVPQKSPDAGGSGQLRLYQTWKGSNVFLFRGRLIFGPDVRSVLWTVILIVAPVPCFCVFIARKLMDEYSKNIGISVMVVAVLFTIWVLVLLLLTAGTDPGIVPRNAHPPLPEGFDGSSLYEPHTVQYATIVLSDVITIALILDNVLDWISNRETASIRKAMAKYPASIALIIYTIILSVMAGALTGYHLYLISKNMSTIDHHKHRYPSQNSNPFNKGVTGNFMEVFFTSIPPSKNNFRAKVQIEPEIQIRVVGSSSSGSNMEELTGDLEAGLKLVSEDSGTGLHEIEVDISTNDRVNKHDECDEESPDLNRIQSLPDVDAMASEAGHFNRESTGDNGSCLSSAMKNVQ</sequence>
<keyword evidence="4" id="KW-0449">Lipoprotein</keyword>
<feature type="transmembrane region" description="Helical" evidence="7">
    <location>
        <begin position="128"/>
        <end position="149"/>
    </location>
</feature>
<dbReference type="AlphaFoldDB" id="A0A166EK82"/>
<evidence type="ECO:0000256" key="6">
    <source>
        <dbReference type="SAM" id="MobiDB-lite"/>
    </source>
</evidence>
<protein>
    <recommendedName>
        <fullName evidence="2">protein S-acyltransferase</fullName>
        <ecNumber evidence="2">2.3.1.225</ecNumber>
    </recommendedName>
</protein>
<keyword evidence="7" id="KW-0812">Transmembrane</keyword>
<dbReference type="STRING" id="79200.A0A166EK82"/>
<evidence type="ECO:0000256" key="5">
    <source>
        <dbReference type="ARBA" id="ARBA00048048"/>
    </source>
</evidence>
<keyword evidence="3" id="KW-0564">Palmitate</keyword>
<comment type="catalytic activity">
    <reaction evidence="5">
        <text>L-cysteinyl-[protein] + hexadecanoyl-CoA = S-hexadecanoyl-L-cysteinyl-[protein] + CoA</text>
        <dbReference type="Rhea" id="RHEA:36683"/>
        <dbReference type="Rhea" id="RHEA-COMP:10131"/>
        <dbReference type="Rhea" id="RHEA-COMP:11032"/>
        <dbReference type="ChEBI" id="CHEBI:29950"/>
        <dbReference type="ChEBI" id="CHEBI:57287"/>
        <dbReference type="ChEBI" id="CHEBI:57379"/>
        <dbReference type="ChEBI" id="CHEBI:74151"/>
        <dbReference type="EC" id="2.3.1.225"/>
    </reaction>
</comment>
<proteinExistence type="predicted"/>
<evidence type="ECO:0000256" key="4">
    <source>
        <dbReference type="ARBA" id="ARBA00023288"/>
    </source>
</evidence>
<dbReference type="PANTHER" id="PTHR22883">
    <property type="entry name" value="ZINC FINGER DHHC DOMAIN CONTAINING PROTEIN"/>
    <property type="match status" value="1"/>
</dbReference>
<evidence type="ECO:0000256" key="7">
    <source>
        <dbReference type="SAM" id="Phobius"/>
    </source>
</evidence>
<feature type="compositionally biased region" description="Polar residues" evidence="6">
    <location>
        <begin position="337"/>
        <end position="351"/>
    </location>
</feature>
<name>A0A166EK82_DAUCS</name>
<dbReference type="GO" id="GO:0005783">
    <property type="term" value="C:endoplasmic reticulum"/>
    <property type="evidence" value="ECO:0007669"/>
    <property type="project" value="TreeGrafter"/>
</dbReference>
<dbReference type="GO" id="GO:0006612">
    <property type="term" value="P:protein targeting to membrane"/>
    <property type="evidence" value="ECO:0007669"/>
    <property type="project" value="TreeGrafter"/>
</dbReference>
<feature type="transmembrane region" description="Helical" evidence="7">
    <location>
        <begin position="76"/>
        <end position="98"/>
    </location>
</feature>
<organism evidence="8">
    <name type="scientific">Daucus carota subsp. sativus</name>
    <name type="common">Carrot</name>
    <dbReference type="NCBI Taxonomy" id="79200"/>
    <lineage>
        <taxon>Eukaryota</taxon>
        <taxon>Viridiplantae</taxon>
        <taxon>Streptophyta</taxon>
        <taxon>Embryophyta</taxon>
        <taxon>Tracheophyta</taxon>
        <taxon>Spermatophyta</taxon>
        <taxon>Magnoliopsida</taxon>
        <taxon>eudicotyledons</taxon>
        <taxon>Gunneridae</taxon>
        <taxon>Pentapetalae</taxon>
        <taxon>asterids</taxon>
        <taxon>campanulids</taxon>
        <taxon>Apiales</taxon>
        <taxon>Apiaceae</taxon>
        <taxon>Apioideae</taxon>
        <taxon>Scandiceae</taxon>
        <taxon>Daucinae</taxon>
        <taxon>Daucus</taxon>
        <taxon>Daucus sect. Daucus</taxon>
    </lineage>
</organism>
<accession>A0A166EK82</accession>
<dbReference type="InterPro" id="IPR039859">
    <property type="entry name" value="PFA4/ZDH16/20/ERF2-like"/>
</dbReference>
<keyword evidence="7" id="KW-0472">Membrane</keyword>
<dbReference type="Gramene" id="KZN06674">
    <property type="protein sequence ID" value="KZN06674"/>
    <property type="gene ID" value="DCAR_007511"/>
</dbReference>
<dbReference type="GO" id="GO:0019706">
    <property type="term" value="F:protein-cysteine S-palmitoyltransferase activity"/>
    <property type="evidence" value="ECO:0007669"/>
    <property type="project" value="UniProtKB-EC"/>
</dbReference>
<comment type="caution">
    <text evidence="8">The sequence shown here is derived from an EMBL/GenBank/DDBJ whole genome shotgun (WGS) entry which is preliminary data.</text>
</comment>